<dbReference type="InterPro" id="IPR010684">
    <property type="entry name" value="RNA_pol_II_trans_fac_SIII_A"/>
</dbReference>
<keyword evidence="1" id="KW-0175">Coiled coil</keyword>
<dbReference type="Proteomes" id="UP000006039">
    <property type="component" value="Unassembled WGS sequence"/>
</dbReference>
<reference evidence="3" key="2">
    <citation type="submission" date="2010-07" db="EMBL/GenBank/DDBJ databases">
        <authorList>
            <consortium name="The Broad Institute Genome Sequencing Platform"/>
            <consortium name="Broad Institute Genome Sequencing Center for Infectious Disease"/>
            <person name="Ma L.-J."/>
            <person name="Dead R."/>
            <person name="Young S."/>
            <person name="Zeng Q."/>
            <person name="Koehrsen M."/>
            <person name="Alvarado L."/>
            <person name="Berlin A."/>
            <person name="Chapman S.B."/>
            <person name="Chen Z."/>
            <person name="Freedman E."/>
            <person name="Gellesch M."/>
            <person name="Goldberg J."/>
            <person name="Griggs A."/>
            <person name="Gujja S."/>
            <person name="Heilman E.R."/>
            <person name="Heiman D."/>
            <person name="Hepburn T."/>
            <person name="Howarth C."/>
            <person name="Jen D."/>
            <person name="Larson L."/>
            <person name="Mehta T."/>
            <person name="Neiman D."/>
            <person name="Pearson M."/>
            <person name="Roberts A."/>
            <person name="Saif S."/>
            <person name="Shea T."/>
            <person name="Shenoy N."/>
            <person name="Sisk P."/>
            <person name="Stolte C."/>
            <person name="Sykes S."/>
            <person name="Walk T."/>
            <person name="White J."/>
            <person name="Yandava C."/>
            <person name="Haas B."/>
            <person name="Nusbaum C."/>
            <person name="Birren B."/>
        </authorList>
    </citation>
    <scope>NUCLEOTIDE SEQUENCE</scope>
    <source>
        <strain evidence="3">R3-111a-1</strain>
    </source>
</reference>
<sequence length="393" mass="42913">MPAKSLVALAQREAIKNIGQIDNLGYAPYSLVRPILLKVPRAEQLLRIEENSPHLTEDTAEVWKYMIKRDFARASEKKGYVPKNPLSWGKVYIKYQREREEENAAAEALLRNEMNALRQERASKETRVLRPGEVPYEFRKATAVGAFTRFGGAPSGAPRSQSNLTWGGGARTKNVMKKVKREVAELSRRNVISGQLAARRGQISQAPKTMLNDHRISKNPDLPADKSIVAPRPPGSILAKGRTDMESRLLRAKQQAARSGSGAGASDPSSSSRLSKPPPPKRPQVELADDDLEIDDDALFGITEPAAKPSKSASAPSRKPQPPARGGLSPGFLDDESYENDEDLFGEKAESALSKRPASRALPPRVAAGSPPTASRKRPSGGDIFMRSAKKAR</sequence>
<evidence type="ECO:0000256" key="2">
    <source>
        <dbReference type="SAM" id="MobiDB-lite"/>
    </source>
</evidence>
<name>J3NXQ2_GAET3</name>
<dbReference type="eggNOG" id="KOG2821">
    <property type="taxonomic scope" value="Eukaryota"/>
</dbReference>
<feature type="coiled-coil region" evidence="1">
    <location>
        <begin position="92"/>
        <end position="127"/>
    </location>
</feature>
<dbReference type="RefSeq" id="XP_009222134.1">
    <property type="nucleotide sequence ID" value="XM_009223870.1"/>
</dbReference>
<reference evidence="4" key="4">
    <citation type="journal article" date="2015" name="G3 (Bethesda)">
        <title>Genome sequences of three phytopathogenic species of the Magnaporthaceae family of fungi.</title>
        <authorList>
            <person name="Okagaki L.H."/>
            <person name="Nunes C.C."/>
            <person name="Sailsbery J."/>
            <person name="Clay B."/>
            <person name="Brown D."/>
            <person name="John T."/>
            <person name="Oh Y."/>
            <person name="Young N."/>
            <person name="Fitzgerald M."/>
            <person name="Haas B.J."/>
            <person name="Zeng Q."/>
            <person name="Young S."/>
            <person name="Adiconis X."/>
            <person name="Fan L."/>
            <person name="Levin J.Z."/>
            <person name="Mitchell T.K."/>
            <person name="Okubara P.A."/>
            <person name="Farman M.L."/>
            <person name="Kohn L.M."/>
            <person name="Birren B."/>
            <person name="Ma L.-J."/>
            <person name="Dean R.A."/>
        </authorList>
    </citation>
    <scope>NUCLEOTIDE SEQUENCE</scope>
    <source>
        <strain evidence="4">R3-111a-1</strain>
    </source>
</reference>
<dbReference type="Pfam" id="PF06881">
    <property type="entry name" value="Elongin_A"/>
    <property type="match status" value="1"/>
</dbReference>
<evidence type="ECO:0000313" key="5">
    <source>
        <dbReference type="Proteomes" id="UP000006039"/>
    </source>
</evidence>
<feature type="compositionally biased region" description="Low complexity" evidence="2">
    <location>
        <begin position="252"/>
        <end position="275"/>
    </location>
</feature>
<organism evidence="3">
    <name type="scientific">Gaeumannomyces tritici (strain R3-111a-1)</name>
    <name type="common">Wheat and barley take-all root rot fungus</name>
    <name type="synonym">Gaeumannomyces graminis var. tritici</name>
    <dbReference type="NCBI Taxonomy" id="644352"/>
    <lineage>
        <taxon>Eukaryota</taxon>
        <taxon>Fungi</taxon>
        <taxon>Dikarya</taxon>
        <taxon>Ascomycota</taxon>
        <taxon>Pezizomycotina</taxon>
        <taxon>Sordariomycetes</taxon>
        <taxon>Sordariomycetidae</taxon>
        <taxon>Magnaporthales</taxon>
        <taxon>Magnaporthaceae</taxon>
        <taxon>Gaeumannomyces</taxon>
    </lineage>
</organism>
<feature type="compositionally biased region" description="Low complexity" evidence="2">
    <location>
        <begin position="305"/>
        <end position="318"/>
    </location>
</feature>
<keyword evidence="5" id="KW-1185">Reference proteome</keyword>
<reference evidence="5" key="1">
    <citation type="submission" date="2010-07" db="EMBL/GenBank/DDBJ databases">
        <title>The genome sequence of Gaeumannomyces graminis var. tritici strain R3-111a-1.</title>
        <authorList>
            <consortium name="The Broad Institute Genome Sequencing Platform"/>
            <person name="Ma L.-J."/>
            <person name="Dead R."/>
            <person name="Young S."/>
            <person name="Zeng Q."/>
            <person name="Koehrsen M."/>
            <person name="Alvarado L."/>
            <person name="Berlin A."/>
            <person name="Chapman S.B."/>
            <person name="Chen Z."/>
            <person name="Freedman E."/>
            <person name="Gellesch M."/>
            <person name="Goldberg J."/>
            <person name="Griggs A."/>
            <person name="Gujja S."/>
            <person name="Heilman E.R."/>
            <person name="Heiman D."/>
            <person name="Hepburn T."/>
            <person name="Howarth C."/>
            <person name="Jen D."/>
            <person name="Larson L."/>
            <person name="Mehta T."/>
            <person name="Neiman D."/>
            <person name="Pearson M."/>
            <person name="Roberts A."/>
            <person name="Saif S."/>
            <person name="Shea T."/>
            <person name="Shenoy N."/>
            <person name="Sisk P."/>
            <person name="Stolte C."/>
            <person name="Sykes S."/>
            <person name="Walk T."/>
            <person name="White J."/>
            <person name="Yandava C."/>
            <person name="Haas B."/>
            <person name="Nusbaum C."/>
            <person name="Birren B."/>
        </authorList>
    </citation>
    <scope>NUCLEOTIDE SEQUENCE [LARGE SCALE GENOMIC DNA]</scope>
    <source>
        <strain evidence="5">R3-111a-1</strain>
    </source>
</reference>
<dbReference type="Gene3D" id="6.10.250.3180">
    <property type="match status" value="1"/>
</dbReference>
<dbReference type="STRING" id="644352.J3NXQ2"/>
<dbReference type="EMBL" id="GL385397">
    <property type="protein sequence ID" value="EJT76134.1"/>
    <property type="molecule type" value="Genomic_DNA"/>
</dbReference>
<dbReference type="OrthoDB" id="21513at2759"/>
<dbReference type="PANTHER" id="PTHR15141">
    <property type="entry name" value="TRANSCRIPTION ELONGATION FACTOR B POLYPEPTIDE 3"/>
    <property type="match status" value="1"/>
</dbReference>
<evidence type="ECO:0000313" key="4">
    <source>
        <dbReference type="EnsemblFungi" id="EJT76134"/>
    </source>
</evidence>
<dbReference type="GO" id="GO:0070449">
    <property type="term" value="C:elongin complex"/>
    <property type="evidence" value="ECO:0007669"/>
    <property type="project" value="InterPro"/>
</dbReference>
<evidence type="ECO:0000256" key="1">
    <source>
        <dbReference type="SAM" id="Coils"/>
    </source>
</evidence>
<feature type="region of interest" description="Disordered" evidence="2">
    <location>
        <begin position="197"/>
        <end position="393"/>
    </location>
</feature>
<dbReference type="GeneID" id="20346515"/>
<evidence type="ECO:0008006" key="6">
    <source>
        <dbReference type="Google" id="ProtNLM"/>
    </source>
</evidence>
<accession>J3NXQ2</accession>
<feature type="compositionally biased region" description="Acidic residues" evidence="2">
    <location>
        <begin position="333"/>
        <end position="344"/>
    </location>
</feature>
<gene>
    <name evidence="4" type="primary">20346515</name>
    <name evidence="3" type="ORF">GGTG_06057</name>
</gene>
<proteinExistence type="predicted"/>
<feature type="compositionally biased region" description="Acidic residues" evidence="2">
    <location>
        <begin position="287"/>
        <end position="298"/>
    </location>
</feature>
<dbReference type="AlphaFoldDB" id="J3NXQ2"/>
<dbReference type="GO" id="GO:0006368">
    <property type="term" value="P:transcription elongation by RNA polymerase II"/>
    <property type="evidence" value="ECO:0007669"/>
    <property type="project" value="InterPro"/>
</dbReference>
<reference evidence="4" key="5">
    <citation type="submission" date="2018-04" db="UniProtKB">
        <authorList>
            <consortium name="EnsemblFungi"/>
        </authorList>
    </citation>
    <scope>IDENTIFICATION</scope>
    <source>
        <strain evidence="4">R3-111a-1</strain>
    </source>
</reference>
<dbReference type="PANTHER" id="PTHR15141:SF76">
    <property type="entry name" value="TRANSCRIPTION ELONGATION FACTOR B POLYPEPTIDE 3"/>
    <property type="match status" value="1"/>
</dbReference>
<dbReference type="HOGENOM" id="CLU_723766_0_0_1"/>
<protein>
    <recommendedName>
        <fullName evidence="6">Elongin-A</fullName>
    </recommendedName>
</protein>
<dbReference type="VEuPathDB" id="FungiDB:GGTG_06057"/>
<dbReference type="EnsemblFungi" id="EJT76134">
    <property type="protein sequence ID" value="EJT76134"/>
    <property type="gene ID" value="GGTG_06057"/>
</dbReference>
<reference evidence="3" key="3">
    <citation type="submission" date="2010-09" db="EMBL/GenBank/DDBJ databases">
        <title>Annotation of Gaeumannomyces graminis var. tritici R3-111a-1.</title>
        <authorList>
            <consortium name="The Broad Institute Genome Sequencing Platform"/>
            <person name="Ma L.-J."/>
            <person name="Dead R."/>
            <person name="Young S.K."/>
            <person name="Zeng Q."/>
            <person name="Gargeya S."/>
            <person name="Fitzgerald M."/>
            <person name="Haas B."/>
            <person name="Abouelleil A."/>
            <person name="Alvarado L."/>
            <person name="Arachchi H.M."/>
            <person name="Berlin A."/>
            <person name="Brown A."/>
            <person name="Chapman S.B."/>
            <person name="Chen Z."/>
            <person name="Dunbar C."/>
            <person name="Freedman E."/>
            <person name="Gearin G."/>
            <person name="Gellesch M."/>
            <person name="Goldberg J."/>
            <person name="Griggs A."/>
            <person name="Gujja S."/>
            <person name="Heiman D."/>
            <person name="Howarth C."/>
            <person name="Larson L."/>
            <person name="Lui A."/>
            <person name="MacDonald P.J.P."/>
            <person name="Mehta T."/>
            <person name="Montmayeur A."/>
            <person name="Murphy C."/>
            <person name="Neiman D."/>
            <person name="Pearson M."/>
            <person name="Priest M."/>
            <person name="Roberts A."/>
            <person name="Saif S."/>
            <person name="Shea T."/>
            <person name="Shenoy N."/>
            <person name="Sisk P."/>
            <person name="Stolte C."/>
            <person name="Sykes S."/>
            <person name="Yandava C."/>
            <person name="Wortman J."/>
            <person name="Nusbaum C."/>
            <person name="Birren B."/>
        </authorList>
    </citation>
    <scope>NUCLEOTIDE SEQUENCE</scope>
    <source>
        <strain evidence="3">R3-111a-1</strain>
    </source>
</reference>
<dbReference type="InterPro" id="IPR051870">
    <property type="entry name" value="Elongin-A_domain"/>
</dbReference>
<evidence type="ECO:0000313" key="3">
    <source>
        <dbReference type="EMBL" id="EJT76134.1"/>
    </source>
</evidence>